<dbReference type="STRING" id="1122192.SAMN02745673_02917"/>
<dbReference type="OrthoDB" id="9790815at2"/>
<dbReference type="InterPro" id="IPR015943">
    <property type="entry name" value="WD40/YVTN_repeat-like_dom_sf"/>
</dbReference>
<dbReference type="InterPro" id="IPR011048">
    <property type="entry name" value="Haem_d1_sf"/>
</dbReference>
<proteinExistence type="inferred from homology"/>
<dbReference type="PANTHER" id="PTHR30344">
    <property type="entry name" value="6-PHOSPHOGLUCONOLACTONASE-RELATED"/>
    <property type="match status" value="1"/>
</dbReference>
<dbReference type="InterPro" id="IPR050282">
    <property type="entry name" value="Cycloisomerase_2"/>
</dbReference>
<evidence type="ECO:0000313" key="3">
    <source>
        <dbReference type="Proteomes" id="UP000190637"/>
    </source>
</evidence>
<protein>
    <submittedName>
        <fullName evidence="2">6-phosphogluconolactonase, cycloisomerase 2 family</fullName>
    </submittedName>
</protein>
<reference evidence="2 3" key="1">
    <citation type="submission" date="2017-02" db="EMBL/GenBank/DDBJ databases">
        <authorList>
            <person name="Peterson S.W."/>
        </authorList>
    </citation>
    <scope>NUCLEOTIDE SEQUENCE [LARGE SCALE GENOMIC DNA]</scope>
    <source>
        <strain evidence="2 3">DSM 45154</strain>
    </source>
</reference>
<dbReference type="RefSeq" id="WP_078762219.1">
    <property type="nucleotide sequence ID" value="NZ_FUWS01000007.1"/>
</dbReference>
<evidence type="ECO:0000256" key="1">
    <source>
        <dbReference type="ARBA" id="ARBA00005564"/>
    </source>
</evidence>
<dbReference type="InterPro" id="IPR019405">
    <property type="entry name" value="Lactonase_7-beta_prop"/>
</dbReference>
<keyword evidence="2" id="KW-0413">Isomerase</keyword>
<evidence type="ECO:0000313" key="2">
    <source>
        <dbReference type="EMBL" id="SKA18572.1"/>
    </source>
</evidence>
<dbReference type="SUPFAM" id="SSF51004">
    <property type="entry name" value="C-terminal (heme d1) domain of cytochrome cd1-nitrite reductase"/>
    <property type="match status" value="1"/>
</dbReference>
<dbReference type="AlphaFoldDB" id="A0A1T4RRK9"/>
<gene>
    <name evidence="2" type="ORF">SAMN02745673_02917</name>
</gene>
<organism evidence="2 3">
    <name type="scientific">Marinactinospora thermotolerans DSM 45154</name>
    <dbReference type="NCBI Taxonomy" id="1122192"/>
    <lineage>
        <taxon>Bacteria</taxon>
        <taxon>Bacillati</taxon>
        <taxon>Actinomycetota</taxon>
        <taxon>Actinomycetes</taxon>
        <taxon>Streptosporangiales</taxon>
        <taxon>Nocardiopsidaceae</taxon>
        <taxon>Marinactinospora</taxon>
    </lineage>
</organism>
<keyword evidence="3" id="KW-1185">Reference proteome</keyword>
<dbReference type="GO" id="GO:0016853">
    <property type="term" value="F:isomerase activity"/>
    <property type="evidence" value="ECO:0007669"/>
    <property type="project" value="UniProtKB-KW"/>
</dbReference>
<comment type="similarity">
    <text evidence="1">Belongs to the cycloisomerase 2 family.</text>
</comment>
<sequence length="353" mass="36728">MAERRLLWIGTYTPGCDPAGDGSGVHRVWLDPRTGELSGGQAAGRTDNPSFLAAHPTLPYLYAVNERPDGGVCGFAVEGEELRLLGEAPTGGGSPCHLLVHPAGRHVITANYADGVVSVHPIGPDGAPQPAVEVVTAVGSGPDADRQEGPHAHSVVLAPDGRHLLVADLGTDELRALPFDPDAADPLGEPTVAARLAPGTGPRHVAVGSSGHLYVAGELDSRVHVLRWNGATATAERIADLPATSVEGERNYPAEIALTHDGALLHVSNRGADTIATFRIDPDTGVPHPLAETPVGVRWPRHFAQADGYLVVGGQQSGELSVLRVDPETGIPTDTGHRFGLPDPVCVLPATPR</sequence>
<dbReference type="Proteomes" id="UP000190637">
    <property type="component" value="Unassembled WGS sequence"/>
</dbReference>
<dbReference type="GO" id="GO:0017057">
    <property type="term" value="F:6-phosphogluconolactonase activity"/>
    <property type="evidence" value="ECO:0007669"/>
    <property type="project" value="TreeGrafter"/>
</dbReference>
<dbReference type="PANTHER" id="PTHR30344:SF1">
    <property type="entry name" value="6-PHOSPHOGLUCONOLACTONASE"/>
    <property type="match status" value="1"/>
</dbReference>
<name>A0A1T4RRK9_9ACTN</name>
<dbReference type="Gene3D" id="2.130.10.10">
    <property type="entry name" value="YVTN repeat-like/Quinoprotein amine dehydrogenase"/>
    <property type="match status" value="1"/>
</dbReference>
<dbReference type="EMBL" id="FUWS01000007">
    <property type="protein sequence ID" value="SKA18572.1"/>
    <property type="molecule type" value="Genomic_DNA"/>
</dbReference>
<dbReference type="Pfam" id="PF10282">
    <property type="entry name" value="Lactonase"/>
    <property type="match status" value="1"/>
</dbReference>
<accession>A0A1T4RRK9</accession>